<dbReference type="Proteomes" id="UP001237642">
    <property type="component" value="Unassembled WGS sequence"/>
</dbReference>
<reference evidence="2" key="2">
    <citation type="submission" date="2023-05" db="EMBL/GenBank/DDBJ databases">
        <authorList>
            <person name="Schelkunov M.I."/>
        </authorList>
    </citation>
    <scope>NUCLEOTIDE SEQUENCE</scope>
    <source>
        <strain evidence="2">Hsosn_3</strain>
        <tissue evidence="2">Leaf</tissue>
    </source>
</reference>
<protein>
    <submittedName>
        <fullName evidence="2">Uncharacterized protein</fullName>
    </submittedName>
</protein>
<evidence type="ECO:0000313" key="3">
    <source>
        <dbReference type="Proteomes" id="UP001237642"/>
    </source>
</evidence>
<proteinExistence type="predicted"/>
<feature type="compositionally biased region" description="Polar residues" evidence="1">
    <location>
        <begin position="19"/>
        <end position="48"/>
    </location>
</feature>
<evidence type="ECO:0000313" key="2">
    <source>
        <dbReference type="EMBL" id="KAK1386511.1"/>
    </source>
</evidence>
<sequence>MRHVLGTPQYQNQNSTIQSLLQQQKQDGKSFSSAPNNSTTTIVNTSHTKVGDAKTHNSYLDDEVDHWYQIVQADYTGLGWEPFTKLVLRRFFTCNQVGPTTTPLSAPDKDHTKPSDSGFFNLRNPVVKRISASEMAKRREKGLCYNCDEVYTFVHKCSKHQLFPMVGDVDDEVCLEPDSNTDQSTEAEPLIDEYETCTL</sequence>
<dbReference type="AlphaFoldDB" id="A0AAD8IJ45"/>
<reference evidence="2" key="1">
    <citation type="submission" date="2023-02" db="EMBL/GenBank/DDBJ databases">
        <title>Genome of toxic invasive species Heracleum sosnowskyi carries increased number of genes despite the absence of recent whole-genome duplications.</title>
        <authorList>
            <person name="Schelkunov M."/>
            <person name="Shtratnikova V."/>
            <person name="Makarenko M."/>
            <person name="Klepikova A."/>
            <person name="Omelchenko D."/>
            <person name="Novikova G."/>
            <person name="Obukhova E."/>
            <person name="Bogdanov V."/>
            <person name="Penin A."/>
            <person name="Logacheva M."/>
        </authorList>
    </citation>
    <scope>NUCLEOTIDE SEQUENCE</scope>
    <source>
        <strain evidence="2">Hsosn_3</strain>
        <tissue evidence="2">Leaf</tissue>
    </source>
</reference>
<accession>A0AAD8IJ45</accession>
<dbReference type="EMBL" id="JAUIZM010000004">
    <property type="protein sequence ID" value="KAK1386511.1"/>
    <property type="molecule type" value="Genomic_DNA"/>
</dbReference>
<organism evidence="2 3">
    <name type="scientific">Heracleum sosnowskyi</name>
    <dbReference type="NCBI Taxonomy" id="360622"/>
    <lineage>
        <taxon>Eukaryota</taxon>
        <taxon>Viridiplantae</taxon>
        <taxon>Streptophyta</taxon>
        <taxon>Embryophyta</taxon>
        <taxon>Tracheophyta</taxon>
        <taxon>Spermatophyta</taxon>
        <taxon>Magnoliopsida</taxon>
        <taxon>eudicotyledons</taxon>
        <taxon>Gunneridae</taxon>
        <taxon>Pentapetalae</taxon>
        <taxon>asterids</taxon>
        <taxon>campanulids</taxon>
        <taxon>Apiales</taxon>
        <taxon>Apiaceae</taxon>
        <taxon>Apioideae</taxon>
        <taxon>apioid superclade</taxon>
        <taxon>Tordylieae</taxon>
        <taxon>Tordyliinae</taxon>
        <taxon>Heracleum</taxon>
    </lineage>
</organism>
<name>A0AAD8IJ45_9APIA</name>
<evidence type="ECO:0000256" key="1">
    <source>
        <dbReference type="SAM" id="MobiDB-lite"/>
    </source>
</evidence>
<keyword evidence="3" id="KW-1185">Reference proteome</keyword>
<comment type="caution">
    <text evidence="2">The sequence shown here is derived from an EMBL/GenBank/DDBJ whole genome shotgun (WGS) entry which is preliminary data.</text>
</comment>
<feature type="region of interest" description="Disordered" evidence="1">
    <location>
        <begin position="19"/>
        <end position="52"/>
    </location>
</feature>
<gene>
    <name evidence="2" type="ORF">POM88_014689</name>
</gene>